<evidence type="ECO:0000313" key="2">
    <source>
        <dbReference type="EMBL" id="MFC4463584.1"/>
    </source>
</evidence>
<evidence type="ECO:0000313" key="3">
    <source>
        <dbReference type="Proteomes" id="UP001596012"/>
    </source>
</evidence>
<protein>
    <submittedName>
        <fullName evidence="2">Peroxidase-related enzyme</fullName>
    </submittedName>
</protein>
<dbReference type="SUPFAM" id="SSF69118">
    <property type="entry name" value="AhpD-like"/>
    <property type="match status" value="1"/>
</dbReference>
<dbReference type="Gene3D" id="1.20.1290.10">
    <property type="entry name" value="AhpD-like"/>
    <property type="match status" value="1"/>
</dbReference>
<dbReference type="InterPro" id="IPR010195">
    <property type="entry name" value="Uncharacterised_peroxidase-rel"/>
</dbReference>
<organism evidence="2 3">
    <name type="scientific">Streptomyces xiangluensis</name>
    <dbReference type="NCBI Taxonomy" id="2665720"/>
    <lineage>
        <taxon>Bacteria</taxon>
        <taxon>Bacillati</taxon>
        <taxon>Actinomycetota</taxon>
        <taxon>Actinomycetes</taxon>
        <taxon>Kitasatosporales</taxon>
        <taxon>Streptomycetaceae</taxon>
        <taxon>Streptomyces</taxon>
    </lineage>
</organism>
<reference evidence="3" key="1">
    <citation type="journal article" date="2019" name="Int. J. Syst. Evol. Microbiol.">
        <title>The Global Catalogue of Microorganisms (GCM) 10K type strain sequencing project: providing services to taxonomists for standard genome sequencing and annotation.</title>
        <authorList>
            <consortium name="The Broad Institute Genomics Platform"/>
            <consortium name="The Broad Institute Genome Sequencing Center for Infectious Disease"/>
            <person name="Wu L."/>
            <person name="Ma J."/>
        </authorList>
    </citation>
    <scope>NUCLEOTIDE SEQUENCE [LARGE SCALE GENOMIC DNA]</scope>
    <source>
        <strain evidence="3">DT43</strain>
    </source>
</reference>
<dbReference type="Gene3D" id="1.20.5.810">
    <property type="entry name" value="AhpD-like"/>
    <property type="match status" value="1"/>
</dbReference>
<name>A0ABV8YFS7_9ACTN</name>
<dbReference type="InterPro" id="IPR004675">
    <property type="entry name" value="AhpD_core"/>
</dbReference>
<dbReference type="GO" id="GO:0004601">
    <property type="term" value="F:peroxidase activity"/>
    <property type="evidence" value="ECO:0007669"/>
    <property type="project" value="UniProtKB-KW"/>
</dbReference>
<dbReference type="EMBL" id="JBHSFG010000006">
    <property type="protein sequence ID" value="MFC4463584.1"/>
    <property type="molecule type" value="Genomic_DNA"/>
</dbReference>
<dbReference type="Proteomes" id="UP001596012">
    <property type="component" value="Unassembled WGS sequence"/>
</dbReference>
<sequence>MSTSAAAWAGKDGDRRGRWEPAPLKGALPMYPANAANPAWITVPSADSLPEKVATEIDPIVKKIGFVPNVVRLLAISPDHFVGWWRYFDELMRGPSGLSKTQREMIAVVISAEARCPYCVVAHAAALRLRTKDATLVDRLAANYRHVELARQDKMMLDFAVKLTQTPEACDENDTVRLRDVGFTDADILHIVEVTAIFNYNVRLATATGLFPNAGYHDLGRTAAPEG</sequence>
<dbReference type="InterPro" id="IPR003779">
    <property type="entry name" value="CMD-like"/>
</dbReference>
<dbReference type="RefSeq" id="WP_386336940.1">
    <property type="nucleotide sequence ID" value="NZ_JBHSFG010000006.1"/>
</dbReference>
<feature type="domain" description="Carboxymuconolactone decarboxylase-like" evidence="1">
    <location>
        <begin position="79"/>
        <end position="128"/>
    </location>
</feature>
<comment type="caution">
    <text evidence="2">The sequence shown here is derived from an EMBL/GenBank/DDBJ whole genome shotgun (WGS) entry which is preliminary data.</text>
</comment>
<dbReference type="InterPro" id="IPR029032">
    <property type="entry name" value="AhpD-like"/>
</dbReference>
<keyword evidence="3" id="KW-1185">Reference proteome</keyword>
<gene>
    <name evidence="2" type="ORF">ACFPH6_03025</name>
</gene>
<dbReference type="PANTHER" id="PTHR35446:SF2">
    <property type="entry name" value="CARBOXYMUCONOLACTONE DECARBOXYLASE-LIKE DOMAIN-CONTAINING PROTEIN"/>
    <property type="match status" value="1"/>
</dbReference>
<keyword evidence="2" id="KW-0560">Oxidoreductase</keyword>
<dbReference type="NCBIfam" id="TIGR00778">
    <property type="entry name" value="ahpD_dom"/>
    <property type="match status" value="1"/>
</dbReference>
<dbReference type="Pfam" id="PF02627">
    <property type="entry name" value="CMD"/>
    <property type="match status" value="1"/>
</dbReference>
<dbReference type="NCBIfam" id="TIGR01926">
    <property type="entry name" value="peroxid_rel"/>
    <property type="match status" value="1"/>
</dbReference>
<evidence type="ECO:0000259" key="1">
    <source>
        <dbReference type="Pfam" id="PF02627"/>
    </source>
</evidence>
<dbReference type="PANTHER" id="PTHR35446">
    <property type="entry name" value="SI:CH211-175M2.5"/>
    <property type="match status" value="1"/>
</dbReference>
<proteinExistence type="predicted"/>
<keyword evidence="2" id="KW-0575">Peroxidase</keyword>
<accession>A0ABV8YFS7</accession>